<dbReference type="PANTHER" id="PTHR43249">
    <property type="entry name" value="UDP-N-ACETYL-2-AMINO-2-DEOXY-D-GLUCURONATE OXIDASE"/>
    <property type="match status" value="1"/>
</dbReference>
<dbReference type="Gene3D" id="3.40.50.720">
    <property type="entry name" value="NAD(P)-binding Rossmann-like Domain"/>
    <property type="match status" value="1"/>
</dbReference>
<gene>
    <name evidence="4" type="ORF">GCM10010917_36930</name>
</gene>
<dbReference type="RefSeq" id="WP_094094134.1">
    <property type="nucleotide sequence ID" value="NZ_BMHF01000017.1"/>
</dbReference>
<feature type="domain" description="Gfo/Idh/MocA-like oxidoreductase N-terminal" evidence="2">
    <location>
        <begin position="2"/>
        <end position="121"/>
    </location>
</feature>
<comment type="caution">
    <text evidence="4">The sequence shown here is derived from an EMBL/GenBank/DDBJ whole genome shotgun (WGS) entry which is preliminary data.</text>
</comment>
<feature type="domain" description="GFO/IDH/MocA-like oxidoreductase" evidence="3">
    <location>
        <begin position="133"/>
        <end position="253"/>
    </location>
</feature>
<dbReference type="Gene3D" id="3.30.360.10">
    <property type="entry name" value="Dihydrodipicolinate Reductase, domain 2"/>
    <property type="match status" value="1"/>
</dbReference>
<proteinExistence type="predicted"/>
<dbReference type="Pfam" id="PF01408">
    <property type="entry name" value="GFO_IDH_MocA"/>
    <property type="match status" value="1"/>
</dbReference>
<dbReference type="Proteomes" id="UP000609323">
    <property type="component" value="Unassembled WGS sequence"/>
</dbReference>
<keyword evidence="5" id="KW-1185">Reference proteome</keyword>
<dbReference type="PANTHER" id="PTHR43249:SF1">
    <property type="entry name" value="D-GLUCOSIDE 3-DEHYDROGENASE"/>
    <property type="match status" value="1"/>
</dbReference>
<protein>
    <submittedName>
        <fullName evidence="4">Oxidoreductase</fullName>
    </submittedName>
</protein>
<evidence type="ECO:0000256" key="1">
    <source>
        <dbReference type="SAM" id="MobiDB-lite"/>
    </source>
</evidence>
<evidence type="ECO:0000259" key="2">
    <source>
        <dbReference type="Pfam" id="PF01408"/>
    </source>
</evidence>
<evidence type="ECO:0000313" key="5">
    <source>
        <dbReference type="Proteomes" id="UP000609323"/>
    </source>
</evidence>
<dbReference type="InterPro" id="IPR000683">
    <property type="entry name" value="Gfo/Idh/MocA-like_OxRdtase_N"/>
</dbReference>
<dbReference type="InterPro" id="IPR052515">
    <property type="entry name" value="Gfo/Idh/MocA_Oxidoreductase"/>
</dbReference>
<dbReference type="Pfam" id="PF22725">
    <property type="entry name" value="GFO_IDH_MocA_C3"/>
    <property type="match status" value="1"/>
</dbReference>
<name>A0ABQ1GQV8_9BACL</name>
<dbReference type="InterPro" id="IPR036291">
    <property type="entry name" value="NAD(P)-bd_dom_sf"/>
</dbReference>
<dbReference type="SUPFAM" id="SSF51735">
    <property type="entry name" value="NAD(P)-binding Rossmann-fold domains"/>
    <property type="match status" value="1"/>
</dbReference>
<reference evidence="5" key="1">
    <citation type="journal article" date="2019" name="Int. J. Syst. Evol. Microbiol.">
        <title>The Global Catalogue of Microorganisms (GCM) 10K type strain sequencing project: providing services to taxonomists for standard genome sequencing and annotation.</title>
        <authorList>
            <consortium name="The Broad Institute Genomics Platform"/>
            <consortium name="The Broad Institute Genome Sequencing Center for Infectious Disease"/>
            <person name="Wu L."/>
            <person name="Ma J."/>
        </authorList>
    </citation>
    <scope>NUCLEOTIDE SEQUENCE [LARGE SCALE GENOMIC DNA]</scope>
    <source>
        <strain evidence="5">CGMCC 1.15044</strain>
    </source>
</reference>
<accession>A0ABQ1GQV8</accession>
<feature type="region of interest" description="Disordered" evidence="1">
    <location>
        <begin position="367"/>
        <end position="389"/>
    </location>
</feature>
<dbReference type="InterPro" id="IPR055170">
    <property type="entry name" value="GFO_IDH_MocA-like_dom"/>
</dbReference>
<organism evidence="4 5">
    <name type="scientific">Paenibacillus physcomitrellae</name>
    <dbReference type="NCBI Taxonomy" id="1619311"/>
    <lineage>
        <taxon>Bacteria</taxon>
        <taxon>Bacillati</taxon>
        <taxon>Bacillota</taxon>
        <taxon>Bacilli</taxon>
        <taxon>Bacillales</taxon>
        <taxon>Paenibacillaceae</taxon>
        <taxon>Paenibacillus</taxon>
    </lineage>
</organism>
<sequence>MIKVGIIGTGKIAETHLKAYAEFSERCRVVALANPGMDKAAALRDRFGLDCRLVQDYRELLRDGELDLVSICAPPHLHAEIAVNCLEAGVHVLIEKPMAMSLAECDRMLEAQASSGRLLSVVGQERFVDKNVKLKAVLESGLIGRIVHAQVESYWWRGRSYYDVWWRGSWEREGGGCTLNHGVHHMDLLQWMMGMPRSVQAVMSNTSHPNSELEDLSIAVFVYDGGALAQMTSSVVHHGEERQMVFQGERARVSAPWKVYASQELEDGFPVRHPKLEEEIEQFAGESETLKYDAHTGQVDDVLTAIENGSLKVLIDGHEGRKTLELITAVYEAAITGGRVELPLSPDSRFYTREGFLAAVSAYPLPERPKMSAPKASAIPANAESGGEA</sequence>
<dbReference type="EMBL" id="BMHF01000017">
    <property type="protein sequence ID" value="GGA48280.1"/>
    <property type="molecule type" value="Genomic_DNA"/>
</dbReference>
<evidence type="ECO:0000313" key="4">
    <source>
        <dbReference type="EMBL" id="GGA48280.1"/>
    </source>
</evidence>
<dbReference type="SUPFAM" id="SSF55347">
    <property type="entry name" value="Glyceraldehyde-3-phosphate dehydrogenase-like, C-terminal domain"/>
    <property type="match status" value="1"/>
</dbReference>
<evidence type="ECO:0000259" key="3">
    <source>
        <dbReference type="Pfam" id="PF22725"/>
    </source>
</evidence>